<keyword evidence="10 12" id="KW-0472">Membrane</keyword>
<dbReference type="GO" id="GO:0009753">
    <property type="term" value="P:response to jasmonic acid"/>
    <property type="evidence" value="ECO:0007669"/>
    <property type="project" value="UniProtKB-ARBA"/>
</dbReference>
<dbReference type="GO" id="GO:0016114">
    <property type="term" value="P:terpenoid biosynthetic process"/>
    <property type="evidence" value="ECO:0007669"/>
    <property type="project" value="UniProtKB-ARBA"/>
</dbReference>
<dbReference type="PRINTS" id="PR00385">
    <property type="entry name" value="P450"/>
</dbReference>
<dbReference type="InterPro" id="IPR050665">
    <property type="entry name" value="Cytochrome_P450_Monooxygen"/>
</dbReference>
<dbReference type="PRINTS" id="PR00463">
    <property type="entry name" value="EP450I"/>
</dbReference>
<evidence type="ECO:0000256" key="6">
    <source>
        <dbReference type="ARBA" id="ARBA00022989"/>
    </source>
</evidence>
<evidence type="ECO:0000256" key="7">
    <source>
        <dbReference type="ARBA" id="ARBA00023002"/>
    </source>
</evidence>
<evidence type="ECO:0000313" key="14">
    <source>
        <dbReference type="Proteomes" id="UP000298416"/>
    </source>
</evidence>
<evidence type="ECO:0000256" key="4">
    <source>
        <dbReference type="ARBA" id="ARBA00022692"/>
    </source>
</evidence>
<accession>A0A8X8XRG0</accession>
<dbReference type="PANTHER" id="PTHR24282:SF273">
    <property type="entry name" value="CYTOCHROME P450 CYP72A219-LIKE"/>
    <property type="match status" value="1"/>
</dbReference>
<dbReference type="GO" id="GO:0009820">
    <property type="term" value="P:alkaloid metabolic process"/>
    <property type="evidence" value="ECO:0007669"/>
    <property type="project" value="UniProtKB-ARBA"/>
</dbReference>
<name>A0A8X8XRG0_SALSN</name>
<feature type="transmembrane region" description="Helical" evidence="12">
    <location>
        <begin position="46"/>
        <end position="66"/>
    </location>
</feature>
<reference evidence="13" key="2">
    <citation type="submission" date="2020-08" db="EMBL/GenBank/DDBJ databases">
        <title>Plant Genome Project.</title>
        <authorList>
            <person name="Zhang R.-G."/>
        </authorList>
    </citation>
    <scope>NUCLEOTIDE SEQUENCE</scope>
    <source>
        <strain evidence="13">Huo1</strain>
        <tissue evidence="13">Leaf</tissue>
    </source>
</reference>
<keyword evidence="5 11" id="KW-0479">Metal-binding</keyword>
<evidence type="ECO:0000256" key="3">
    <source>
        <dbReference type="ARBA" id="ARBA00022617"/>
    </source>
</evidence>
<dbReference type="InterPro" id="IPR036396">
    <property type="entry name" value="Cyt_P450_sf"/>
</dbReference>
<dbReference type="CDD" id="cd20642">
    <property type="entry name" value="CYP72"/>
    <property type="match status" value="1"/>
</dbReference>
<dbReference type="FunFam" id="1.10.630.10:FF:000029">
    <property type="entry name" value="Cytochrome P450 734A1"/>
    <property type="match status" value="2"/>
</dbReference>
<dbReference type="GO" id="GO:0016020">
    <property type="term" value="C:membrane"/>
    <property type="evidence" value="ECO:0007669"/>
    <property type="project" value="UniProtKB-SubCell"/>
</dbReference>
<sequence>MHRIGWRVARQLEPFISTKQCPASSPLRRDETELVPKKSIKMELRFQTLAAATLAFVALICTWKILNWAYIKPKKLEKALRKQGLKGNPYKLVYGDFKEIMQTIIDARSSPINLDDDIKPRVQGFFLNIIQKYGNECFFWLGPKPSVILTDPELVKEVMNKSYLYLKPENRNPLTKLLAQGVVSHEKEKWAKHRKIINPAFHLMIPAFQLSCEEVLTKWEAKAVSGGEVDVWPDLQSLTSDAISRTAFGSSYQEGRRIFQIQKEQAEYVMENRRMKETEREVQSMIRDLINRRIKSMKTEEAGSRDDLLGILLESNFQEIEEGGSKSYGLSIAEVVEECKLFYFAGQETTSAWLVWVMVMLSIHPDWQAKAREEVLQVFGDRKPDFAGLSHLKIVTMILHEVLRFYPPIVALGRRVSEETKLGKMVLPAGVQISIPILILHHDKGIWGDDAGEFNPERFSEGVAKAQKGGQGVFFPFGWGPRICVGQVFAMLEAKTAMAMILQRFSKFLSSSISHLDLVLLHHFHSIYSTRLGICRGITMEVGFQTLAAAVLAFLALIYTWKLLNWAYIKPKKLERALRKQGLKGNPYKFMYGDLKEFMQSIIEARSSPINLHDDIKPRLQSFFLRIIQKYGNECFFWLGTIPAVILMDPELIKEVLNKSYLYLKQENRNPLTKLLVQGVLNQEKDKWAKHRKIINPAFHLMLPAFHLSCEEVLTKWEEKAVSGEVDVWPDLQSLTSDAISRTSFGSSYQEGRRIFQLQKEQAEFVMQASRSLYIPGWRFVPTNKNRRMKETEREVQSMIRDLINRRIKSMKTEESGSRDDLLGILLESNFQEIEEGGNRSYGLSIAEVVEECKLFYFAGQETTSSWLVWVMVMLSLHPDWQAKAREEVLHVFGDRKPDFAGLSHLKIVTMILYEVLRLYPPLVALGRRVSEETKLGKMRLPAGVQISLPILILHHDRRIWGDDALEFNPERFSEGVAKAQKGGQGVFFPFGWGPRICVGQVFAMLEAKTAMAMILQRFSFELSASYTHAPFTVITTQPQHGAHLILRKI</sequence>
<feature type="binding site" description="axial binding residue" evidence="11">
    <location>
        <position position="998"/>
    </location>
    <ligand>
        <name>heme</name>
        <dbReference type="ChEBI" id="CHEBI:30413"/>
    </ligand>
    <ligandPart>
        <name>Fe</name>
        <dbReference type="ChEBI" id="CHEBI:18248"/>
    </ligandPart>
</feature>
<dbReference type="PANTHER" id="PTHR24282">
    <property type="entry name" value="CYTOCHROME P450 FAMILY MEMBER"/>
    <property type="match status" value="1"/>
</dbReference>
<gene>
    <name evidence="13" type="ORF">SASPL_124281</name>
</gene>
<keyword evidence="8 11" id="KW-0408">Iron</keyword>
<comment type="similarity">
    <text evidence="2">Belongs to the cytochrome P450 family.</text>
</comment>
<proteinExistence type="inferred from homology"/>
<dbReference type="InterPro" id="IPR017972">
    <property type="entry name" value="Cyt_P450_CS"/>
</dbReference>
<dbReference type="Proteomes" id="UP000298416">
    <property type="component" value="Unassembled WGS sequence"/>
</dbReference>
<keyword evidence="14" id="KW-1185">Reference proteome</keyword>
<evidence type="ECO:0000256" key="9">
    <source>
        <dbReference type="ARBA" id="ARBA00023033"/>
    </source>
</evidence>
<comment type="subcellular location">
    <subcellularLocation>
        <location evidence="1">Membrane</location>
        <topology evidence="1">Single-pass membrane protein</topology>
    </subcellularLocation>
</comment>
<keyword evidence="7" id="KW-0560">Oxidoreductase</keyword>
<evidence type="ECO:0000256" key="8">
    <source>
        <dbReference type="ARBA" id="ARBA00023004"/>
    </source>
</evidence>
<dbReference type="Gene3D" id="1.10.630.10">
    <property type="entry name" value="Cytochrome P450"/>
    <property type="match status" value="2"/>
</dbReference>
<keyword evidence="6 12" id="KW-1133">Transmembrane helix</keyword>
<protein>
    <recommendedName>
        <fullName evidence="15">Cytochrome P450, family 72, subfamily C, polypeptide 1</fullName>
    </recommendedName>
</protein>
<comment type="cofactor">
    <cofactor evidence="11">
        <name>heme</name>
        <dbReference type="ChEBI" id="CHEBI:30413"/>
    </cofactor>
</comment>
<evidence type="ECO:0000256" key="12">
    <source>
        <dbReference type="SAM" id="Phobius"/>
    </source>
</evidence>
<comment type="caution">
    <text evidence="13">The sequence shown here is derived from an EMBL/GenBank/DDBJ whole genome shotgun (WGS) entry which is preliminary data.</text>
</comment>
<dbReference type="PROSITE" id="PS00086">
    <property type="entry name" value="CYTOCHROME_P450"/>
    <property type="match status" value="2"/>
</dbReference>
<dbReference type="SUPFAM" id="SSF48264">
    <property type="entry name" value="Cytochrome P450"/>
    <property type="match status" value="2"/>
</dbReference>
<dbReference type="InterPro" id="IPR002401">
    <property type="entry name" value="Cyt_P450_E_grp-I"/>
</dbReference>
<dbReference type="GO" id="GO:0020037">
    <property type="term" value="F:heme binding"/>
    <property type="evidence" value="ECO:0007669"/>
    <property type="project" value="InterPro"/>
</dbReference>
<dbReference type="AlphaFoldDB" id="A0A8X8XRG0"/>
<evidence type="ECO:0000256" key="5">
    <source>
        <dbReference type="ARBA" id="ARBA00022723"/>
    </source>
</evidence>
<keyword evidence="4 12" id="KW-0812">Transmembrane</keyword>
<evidence type="ECO:0000313" key="13">
    <source>
        <dbReference type="EMBL" id="KAG6416840.1"/>
    </source>
</evidence>
<evidence type="ECO:0000256" key="2">
    <source>
        <dbReference type="ARBA" id="ARBA00010617"/>
    </source>
</evidence>
<evidence type="ECO:0008006" key="15">
    <source>
        <dbReference type="Google" id="ProtNLM"/>
    </source>
</evidence>
<organism evidence="13">
    <name type="scientific">Salvia splendens</name>
    <name type="common">Scarlet sage</name>
    <dbReference type="NCBI Taxonomy" id="180675"/>
    <lineage>
        <taxon>Eukaryota</taxon>
        <taxon>Viridiplantae</taxon>
        <taxon>Streptophyta</taxon>
        <taxon>Embryophyta</taxon>
        <taxon>Tracheophyta</taxon>
        <taxon>Spermatophyta</taxon>
        <taxon>Magnoliopsida</taxon>
        <taxon>eudicotyledons</taxon>
        <taxon>Gunneridae</taxon>
        <taxon>Pentapetalae</taxon>
        <taxon>asterids</taxon>
        <taxon>lamiids</taxon>
        <taxon>Lamiales</taxon>
        <taxon>Lamiaceae</taxon>
        <taxon>Nepetoideae</taxon>
        <taxon>Mentheae</taxon>
        <taxon>Salviinae</taxon>
        <taxon>Salvia</taxon>
        <taxon>Salvia subgen. Calosphace</taxon>
        <taxon>core Calosphace</taxon>
    </lineage>
</organism>
<keyword evidence="3 11" id="KW-0349">Heme</keyword>
<evidence type="ECO:0000256" key="1">
    <source>
        <dbReference type="ARBA" id="ARBA00004167"/>
    </source>
</evidence>
<dbReference type="InterPro" id="IPR001128">
    <property type="entry name" value="Cyt_P450"/>
</dbReference>
<dbReference type="GO" id="GO:0016712">
    <property type="term" value="F:oxidoreductase activity, acting on paired donors, with incorporation or reduction of molecular oxygen, reduced flavin or flavoprotein as one donor, and incorporation of one atom of oxygen"/>
    <property type="evidence" value="ECO:0007669"/>
    <property type="project" value="UniProtKB-ARBA"/>
</dbReference>
<dbReference type="EMBL" id="PNBA02000008">
    <property type="protein sequence ID" value="KAG6416840.1"/>
    <property type="molecule type" value="Genomic_DNA"/>
</dbReference>
<keyword evidence="9" id="KW-0503">Monooxygenase</keyword>
<dbReference type="GO" id="GO:0005506">
    <property type="term" value="F:iron ion binding"/>
    <property type="evidence" value="ECO:0007669"/>
    <property type="project" value="InterPro"/>
</dbReference>
<reference evidence="13" key="1">
    <citation type="submission" date="2018-01" db="EMBL/GenBank/DDBJ databases">
        <authorList>
            <person name="Mao J.F."/>
        </authorList>
    </citation>
    <scope>NUCLEOTIDE SEQUENCE</scope>
    <source>
        <strain evidence="13">Huo1</strain>
        <tissue evidence="13">Leaf</tissue>
    </source>
</reference>
<evidence type="ECO:0000256" key="10">
    <source>
        <dbReference type="ARBA" id="ARBA00023136"/>
    </source>
</evidence>
<evidence type="ECO:0000256" key="11">
    <source>
        <dbReference type="PIRSR" id="PIRSR602401-1"/>
    </source>
</evidence>
<dbReference type="Pfam" id="PF00067">
    <property type="entry name" value="p450"/>
    <property type="match status" value="2"/>
</dbReference>